<protein>
    <submittedName>
        <fullName evidence="2">Uncharacterized protein</fullName>
    </submittedName>
</protein>
<feature type="chain" id="PRO_5046585826" evidence="1">
    <location>
        <begin position="21"/>
        <end position="42"/>
    </location>
</feature>
<sequence length="42" mass="4795">MKLAACCIAFLVTWSSPVLAHTEEEVKKLVRDYFAATHAQEW</sequence>
<keyword evidence="3" id="KW-1185">Reference proteome</keyword>
<name>A0ABT3GJU4_9BACT</name>
<gene>
    <name evidence="2" type="ORF">OKA05_14600</name>
</gene>
<feature type="signal peptide" evidence="1">
    <location>
        <begin position="1"/>
        <end position="20"/>
    </location>
</feature>
<keyword evidence="1" id="KW-0732">Signal</keyword>
<evidence type="ECO:0000256" key="1">
    <source>
        <dbReference type="SAM" id="SignalP"/>
    </source>
</evidence>
<dbReference type="Proteomes" id="UP001320876">
    <property type="component" value="Unassembled WGS sequence"/>
</dbReference>
<dbReference type="RefSeq" id="WP_264487902.1">
    <property type="nucleotide sequence ID" value="NZ_JAPDDT010000005.1"/>
</dbReference>
<comment type="caution">
    <text evidence="2">The sequence shown here is derived from an EMBL/GenBank/DDBJ whole genome shotgun (WGS) entry which is preliminary data.</text>
</comment>
<accession>A0ABT3GJU4</accession>
<evidence type="ECO:0000313" key="2">
    <source>
        <dbReference type="EMBL" id="MCW1923794.1"/>
    </source>
</evidence>
<dbReference type="EMBL" id="JAPDDT010000005">
    <property type="protein sequence ID" value="MCW1923794.1"/>
    <property type="molecule type" value="Genomic_DNA"/>
</dbReference>
<organism evidence="2 3">
    <name type="scientific">Luteolibacter arcticus</name>
    <dbReference type="NCBI Taxonomy" id="1581411"/>
    <lineage>
        <taxon>Bacteria</taxon>
        <taxon>Pseudomonadati</taxon>
        <taxon>Verrucomicrobiota</taxon>
        <taxon>Verrucomicrobiia</taxon>
        <taxon>Verrucomicrobiales</taxon>
        <taxon>Verrucomicrobiaceae</taxon>
        <taxon>Luteolibacter</taxon>
    </lineage>
</organism>
<proteinExistence type="predicted"/>
<evidence type="ECO:0000313" key="3">
    <source>
        <dbReference type="Proteomes" id="UP001320876"/>
    </source>
</evidence>
<reference evidence="2 3" key="1">
    <citation type="submission" date="2022-10" db="EMBL/GenBank/DDBJ databases">
        <title>Luteolibacter arcticus strain CCTCC AB 2014275, whole genome shotgun sequencing project.</title>
        <authorList>
            <person name="Zhao G."/>
            <person name="Shen L."/>
        </authorList>
    </citation>
    <scope>NUCLEOTIDE SEQUENCE [LARGE SCALE GENOMIC DNA]</scope>
    <source>
        <strain evidence="2 3">CCTCC AB 2014275</strain>
    </source>
</reference>